<name>A0A8S1UFG1_9CILI</name>
<feature type="coiled-coil region" evidence="1">
    <location>
        <begin position="776"/>
        <end position="839"/>
    </location>
</feature>
<feature type="region of interest" description="Disordered" evidence="2">
    <location>
        <begin position="868"/>
        <end position="887"/>
    </location>
</feature>
<organism evidence="3 4">
    <name type="scientific">Paramecium pentaurelia</name>
    <dbReference type="NCBI Taxonomy" id="43138"/>
    <lineage>
        <taxon>Eukaryota</taxon>
        <taxon>Sar</taxon>
        <taxon>Alveolata</taxon>
        <taxon>Ciliophora</taxon>
        <taxon>Intramacronucleata</taxon>
        <taxon>Oligohymenophorea</taxon>
        <taxon>Peniculida</taxon>
        <taxon>Parameciidae</taxon>
        <taxon>Paramecium</taxon>
    </lineage>
</organism>
<sequence length="930" mass="112893">MFVLQQRVLEKCIMDITKKAFGDQIETDNRGTFLNRIKEITLETFQLNYGEEILLLQQELRQSQETVEKTKLEYFDREQQLIINLEQKLQEQQILQLKELNNLQEMYDEQNQLNKKLQVNLDRLNRQNNELTQQNNQLNKEISNLKENYSQFEQQQKLKNQEIYEFRQKFEQQVSTNSILEQQYKSMKQEMEKVIKEMQRKNQSQIDENIILENEVQRLKWEYEQLKTKKHQESQKYKEALEQLKQKSQNKIREYKQKLKEVQNKDAFIIELQDQIKELEDQIEFQQGQHKQSIKNLEVQYKKQFENLEQNMEQEKSIIQQHLSKSLESTLNDKDREILSLFSQTQQLKQSLQIEQDIKQKNVIKFEDQIKQLNQQMNELNNEIQDQLMKIQHLEQELIKKDQNIKLLLNDVDELRQFSEQTLNTLRENQDYLSELEREKQQQHEIIENIQNQLEIQIKGSFSYKRLGEELEQRCKLYKQEHCLMLEEQLKRQASCQQEIDKLNDENQQNILNFENQQKKLKLEFKLQSEEQMRQYNQLEKESQQMNEQIENLEKQHQELIQDLESYITQYTNALSQIEELKNRENDLIQTQSKNQQIWNNEKQVLTSQLEDQKVQLNKLKQQVIISVCKQKQQLKQQLIETKQFIQNRLQSYDIDIREYLQNQIKRILQLSNQELYLEKRNHEVILKEFEIEFDRKIDQVKREYKLIQEESDIIIKQKMQQIYQYDQSINDLKKQLNLKIQEYDNLQSQFFVSDQLCKELQKKAEIDQMHSQKAISQLQEELISIQQTVDFIQKERQYFEQRYNDFKVMSERNIDQISREYQQQIQQLEVLVQKNEKVDSSPIFLKHSLSSSQGFHRSPNMIKQNYHYQKPPNYGSPTLRTPNKSPINARADKTIEELRVEIHQQKEKLSRMKLNFTESQKKSKISSNY</sequence>
<dbReference type="OrthoDB" id="307687at2759"/>
<reference evidence="3" key="1">
    <citation type="submission" date="2021-01" db="EMBL/GenBank/DDBJ databases">
        <authorList>
            <consortium name="Genoscope - CEA"/>
            <person name="William W."/>
        </authorList>
    </citation>
    <scope>NUCLEOTIDE SEQUENCE</scope>
</reference>
<feature type="coiled-coil region" evidence="1">
    <location>
        <begin position="486"/>
        <end position="623"/>
    </location>
</feature>
<dbReference type="EMBL" id="CAJJDO010000038">
    <property type="protein sequence ID" value="CAD8162442.1"/>
    <property type="molecule type" value="Genomic_DNA"/>
</dbReference>
<evidence type="ECO:0000313" key="4">
    <source>
        <dbReference type="Proteomes" id="UP000689195"/>
    </source>
</evidence>
<feature type="coiled-coil region" evidence="1">
    <location>
        <begin position="889"/>
        <end position="916"/>
    </location>
</feature>
<evidence type="ECO:0000256" key="2">
    <source>
        <dbReference type="SAM" id="MobiDB-lite"/>
    </source>
</evidence>
<comment type="caution">
    <text evidence="3">The sequence shown here is derived from an EMBL/GenBank/DDBJ whole genome shotgun (WGS) entry which is preliminary data.</text>
</comment>
<dbReference type="AlphaFoldDB" id="A0A8S1UFG1"/>
<feature type="compositionally biased region" description="Polar residues" evidence="2">
    <location>
        <begin position="876"/>
        <end position="887"/>
    </location>
</feature>
<protein>
    <submittedName>
        <fullName evidence="3">Uncharacterized protein</fullName>
    </submittedName>
</protein>
<feature type="coiled-coil region" evidence="1">
    <location>
        <begin position="356"/>
        <end position="453"/>
    </location>
</feature>
<proteinExistence type="predicted"/>
<evidence type="ECO:0000313" key="3">
    <source>
        <dbReference type="EMBL" id="CAD8162442.1"/>
    </source>
</evidence>
<dbReference type="Proteomes" id="UP000689195">
    <property type="component" value="Unassembled WGS sequence"/>
</dbReference>
<keyword evidence="1" id="KW-0175">Coiled coil</keyword>
<keyword evidence="4" id="KW-1185">Reference proteome</keyword>
<gene>
    <name evidence="3" type="ORF">PPENT_87.1.T0380038</name>
</gene>
<feature type="coiled-coil region" evidence="1">
    <location>
        <begin position="53"/>
        <end position="325"/>
    </location>
</feature>
<accession>A0A8S1UFG1</accession>
<evidence type="ECO:0000256" key="1">
    <source>
        <dbReference type="SAM" id="Coils"/>
    </source>
</evidence>